<accession>X1I928</accession>
<feature type="non-terminal residue" evidence="4">
    <location>
        <position position="1"/>
    </location>
</feature>
<dbReference type="EMBL" id="BARU01039164">
    <property type="protein sequence ID" value="GAH78197.1"/>
    <property type="molecule type" value="Genomic_DNA"/>
</dbReference>
<evidence type="ECO:0000259" key="2">
    <source>
        <dbReference type="Pfam" id="PF01364"/>
    </source>
</evidence>
<dbReference type="InterPro" id="IPR001769">
    <property type="entry name" value="Gingipain"/>
</dbReference>
<dbReference type="AlphaFoldDB" id="X1I928"/>
<dbReference type="InterPro" id="IPR029031">
    <property type="entry name" value="Gingipain_N_sf"/>
</dbReference>
<gene>
    <name evidence="4" type="ORF">S03H2_60739</name>
</gene>
<feature type="non-terminal residue" evidence="4">
    <location>
        <position position="241"/>
    </location>
</feature>
<evidence type="ECO:0000313" key="4">
    <source>
        <dbReference type="EMBL" id="GAH78197.1"/>
    </source>
</evidence>
<sequence length="241" mass="27314">GPYPASIYEYLGMGQMRKYSFARVRFCPIAYYPASGELVLYNSITVQVDYEIVEELPHELLRDAVMDDVASQIILNYLGIRPQYLPPPGPLPASASYDYVIITTDGLVSTVDTFKTWKESLGYSVNVVTKDWIDSNYSGADIQEKIRNFLIDKYAAWGIKYVLIVGPHTTGTASTNIPMRICYPDPTDHTTDYAVPTDYYYAELTGNWDSDGDGWYGEYGQDNPDYYPEVYVGRWLTDDPT</sequence>
<dbReference type="Pfam" id="PF08126">
    <property type="entry name" value="Propeptide_C25"/>
    <property type="match status" value="1"/>
</dbReference>
<evidence type="ECO:0000259" key="3">
    <source>
        <dbReference type="Pfam" id="PF08126"/>
    </source>
</evidence>
<keyword evidence="1" id="KW-0732">Signal</keyword>
<organism evidence="4">
    <name type="scientific">marine sediment metagenome</name>
    <dbReference type="NCBI Taxonomy" id="412755"/>
    <lineage>
        <taxon>unclassified sequences</taxon>
        <taxon>metagenomes</taxon>
        <taxon>ecological metagenomes</taxon>
    </lineage>
</organism>
<evidence type="ECO:0008006" key="5">
    <source>
        <dbReference type="Google" id="ProtNLM"/>
    </source>
</evidence>
<evidence type="ECO:0000256" key="1">
    <source>
        <dbReference type="ARBA" id="ARBA00022729"/>
    </source>
</evidence>
<name>X1I928_9ZZZZ</name>
<dbReference type="Gene3D" id="2.60.40.3800">
    <property type="match status" value="1"/>
</dbReference>
<dbReference type="InterPro" id="IPR029030">
    <property type="entry name" value="Caspase-like_dom_sf"/>
</dbReference>
<feature type="domain" description="Gingipain propeptide" evidence="3">
    <location>
        <begin position="2"/>
        <end position="77"/>
    </location>
</feature>
<dbReference type="Gene3D" id="3.40.50.10390">
    <property type="entry name" value="Gingipain r, domain 1"/>
    <property type="match status" value="1"/>
</dbReference>
<feature type="domain" description="Gingipain" evidence="2">
    <location>
        <begin position="99"/>
        <end position="240"/>
    </location>
</feature>
<dbReference type="InterPro" id="IPR012600">
    <property type="entry name" value="Propeptide_C25"/>
</dbReference>
<dbReference type="GO" id="GO:0004197">
    <property type="term" value="F:cysteine-type endopeptidase activity"/>
    <property type="evidence" value="ECO:0007669"/>
    <property type="project" value="InterPro"/>
</dbReference>
<dbReference type="Pfam" id="PF01364">
    <property type="entry name" value="Peptidase_C25"/>
    <property type="match status" value="1"/>
</dbReference>
<dbReference type="GO" id="GO:0006508">
    <property type="term" value="P:proteolysis"/>
    <property type="evidence" value="ECO:0007669"/>
    <property type="project" value="InterPro"/>
</dbReference>
<protein>
    <recommendedName>
        <fullName evidence="5">Gingipain domain-containing protein</fullName>
    </recommendedName>
</protein>
<reference evidence="4" key="1">
    <citation type="journal article" date="2014" name="Front. Microbiol.">
        <title>High frequency of phylogenetically diverse reductive dehalogenase-homologous genes in deep subseafloor sedimentary metagenomes.</title>
        <authorList>
            <person name="Kawai M."/>
            <person name="Futagami T."/>
            <person name="Toyoda A."/>
            <person name="Takaki Y."/>
            <person name="Nishi S."/>
            <person name="Hori S."/>
            <person name="Arai W."/>
            <person name="Tsubouchi T."/>
            <person name="Morono Y."/>
            <person name="Uchiyama I."/>
            <person name="Ito T."/>
            <person name="Fujiyama A."/>
            <person name="Inagaki F."/>
            <person name="Takami H."/>
        </authorList>
    </citation>
    <scope>NUCLEOTIDE SEQUENCE</scope>
    <source>
        <strain evidence="4">Expedition CK06-06</strain>
    </source>
</reference>
<proteinExistence type="predicted"/>
<dbReference type="InterPro" id="IPR038490">
    <property type="entry name" value="Gingipain_propep_sf"/>
</dbReference>
<dbReference type="SUPFAM" id="SSF52129">
    <property type="entry name" value="Caspase-like"/>
    <property type="match status" value="1"/>
</dbReference>
<comment type="caution">
    <text evidence="4">The sequence shown here is derived from an EMBL/GenBank/DDBJ whole genome shotgun (WGS) entry which is preliminary data.</text>
</comment>